<dbReference type="PROSITE" id="PS50929">
    <property type="entry name" value="ABC_TM1F"/>
    <property type="match status" value="1"/>
</dbReference>
<dbReference type="GO" id="GO:0005524">
    <property type="term" value="F:ATP binding"/>
    <property type="evidence" value="ECO:0007669"/>
    <property type="project" value="UniProtKB-KW"/>
</dbReference>
<keyword evidence="2" id="KW-0813">Transport</keyword>
<dbReference type="AlphaFoldDB" id="A0A8K0JA08"/>
<dbReference type="SUPFAM" id="SSF52540">
    <property type="entry name" value="P-loop containing nucleoside triphosphate hydrolases"/>
    <property type="match status" value="1"/>
</dbReference>
<feature type="transmembrane region" description="Helical" evidence="10">
    <location>
        <begin position="12"/>
        <end position="36"/>
    </location>
</feature>
<comment type="subcellular location">
    <subcellularLocation>
        <location evidence="1">Membrane</location>
        <topology evidence="1">Multi-pass membrane protein</topology>
    </subcellularLocation>
</comment>
<evidence type="ECO:0000256" key="9">
    <source>
        <dbReference type="SAM" id="MobiDB-lite"/>
    </source>
</evidence>
<dbReference type="FunFam" id="3.40.50.300:FF:000287">
    <property type="entry name" value="Multidrug ABC transporter ATP-binding protein"/>
    <property type="match status" value="1"/>
</dbReference>
<feature type="domain" description="ABC transporter" evidence="11">
    <location>
        <begin position="619"/>
        <end position="853"/>
    </location>
</feature>
<evidence type="ECO:0000256" key="5">
    <source>
        <dbReference type="ARBA" id="ARBA00022840"/>
    </source>
</evidence>
<feature type="transmembrane region" description="Helical" evidence="10">
    <location>
        <begin position="416"/>
        <end position="434"/>
    </location>
</feature>
<accession>A0A8K0JA08</accession>
<dbReference type="Gene3D" id="1.20.1560.10">
    <property type="entry name" value="ABC transporter type 1, transmembrane domain"/>
    <property type="match status" value="1"/>
</dbReference>
<feature type="domain" description="ABC transmembrane type-1" evidence="12">
    <location>
        <begin position="302"/>
        <end position="585"/>
    </location>
</feature>
<evidence type="ECO:0000313" key="13">
    <source>
        <dbReference type="EMBL" id="KAG5926601.1"/>
    </source>
</evidence>
<feature type="transmembrane region" description="Helical" evidence="10">
    <location>
        <begin position="272"/>
        <end position="292"/>
    </location>
</feature>
<keyword evidence="14" id="KW-1185">Reference proteome</keyword>
<evidence type="ECO:0000256" key="6">
    <source>
        <dbReference type="ARBA" id="ARBA00022989"/>
    </source>
</evidence>
<dbReference type="PANTHER" id="PTHR24221:SF503">
    <property type="entry name" value="MITOCHONDRIAL POTASSIUM CHANNEL ATP-BINDING SUBUNIT"/>
    <property type="match status" value="1"/>
</dbReference>
<comment type="similarity">
    <text evidence="8">Belongs to the ABC transporter superfamily. ABCB family. Heavy Metal importer (TC 3.A.1.210) subfamily.</text>
</comment>
<dbReference type="PANTHER" id="PTHR24221">
    <property type="entry name" value="ATP-BINDING CASSETTE SUB-FAMILY B"/>
    <property type="match status" value="1"/>
</dbReference>
<proteinExistence type="inferred from homology"/>
<dbReference type="InterPro" id="IPR017871">
    <property type="entry name" value="ABC_transporter-like_CS"/>
</dbReference>
<feature type="transmembrane region" description="Helical" evidence="10">
    <location>
        <begin position="298"/>
        <end position="318"/>
    </location>
</feature>
<feature type="compositionally biased region" description="Polar residues" evidence="9">
    <location>
        <begin position="209"/>
        <end position="224"/>
    </location>
</feature>
<dbReference type="SUPFAM" id="SSF90123">
    <property type="entry name" value="ABC transporter transmembrane region"/>
    <property type="match status" value="1"/>
</dbReference>
<feature type="compositionally biased region" description="Acidic residues" evidence="9">
    <location>
        <begin position="237"/>
        <end position="258"/>
    </location>
</feature>
<keyword evidence="5" id="KW-0067">ATP-binding</keyword>
<evidence type="ECO:0000256" key="8">
    <source>
        <dbReference type="ARBA" id="ARBA00024363"/>
    </source>
</evidence>
<feature type="transmembrane region" description="Helical" evidence="10">
    <location>
        <begin position="57"/>
        <end position="74"/>
    </location>
</feature>
<gene>
    <name evidence="13" type="ORF">E4U42_003136</name>
</gene>
<dbReference type="GO" id="GO:0140359">
    <property type="term" value="F:ABC-type transporter activity"/>
    <property type="evidence" value="ECO:0007669"/>
    <property type="project" value="InterPro"/>
</dbReference>
<evidence type="ECO:0008006" key="15">
    <source>
        <dbReference type="Google" id="ProtNLM"/>
    </source>
</evidence>
<keyword evidence="6 10" id="KW-1133">Transmembrane helix</keyword>
<keyword evidence="4" id="KW-0547">Nucleotide-binding</keyword>
<dbReference type="PROSITE" id="PS00211">
    <property type="entry name" value="ABC_TRANSPORTER_1"/>
    <property type="match status" value="1"/>
</dbReference>
<evidence type="ECO:0000259" key="12">
    <source>
        <dbReference type="PROSITE" id="PS50929"/>
    </source>
</evidence>
<feature type="transmembrane region" description="Helical" evidence="10">
    <location>
        <begin position="153"/>
        <end position="176"/>
    </location>
</feature>
<dbReference type="InterPro" id="IPR003439">
    <property type="entry name" value="ABC_transporter-like_ATP-bd"/>
</dbReference>
<evidence type="ECO:0000256" key="1">
    <source>
        <dbReference type="ARBA" id="ARBA00004141"/>
    </source>
</evidence>
<sequence>MSTASKTACHRSALLAVLHIGLPVVQVVAFTCWPVWRALTRSPARRTSYAVGPGHGTWLRWLSPLVLLTFMWEGVVSLMTRELNTRATVPSETLYAFSSILIWFAISIFLIEATSPCWPAYIVAWVSGAVFDALTLGLAAFDLAENDWWGFNLVGVQALRVMLFVAASLHCLAVMVQRNPACEKATAEETTSLLGGVDSTAGTRGADTGTWSSASTTRYGSTLHTDGRMDGGGDDVVGLEEEGGAGDEDEDEDEDEDDKEIKAKQKKRLKEAGGWLGYLKTLMIFLPIILPYRHRPTQLWILVLALCIGAQRFLTYMVPRQFSILTEAVSRSATTGQVPWKELITWALLSFPIGSGLGTIQSMAGTRISQFAYQQLTTLAFRHVMNLSMDYHTSKSTGRVTKAIEQGSNLGYMLDSFYHTAPVFVDFLVALFILSNRFDVTMGFIILATSMVHLYVAYRGNLKTAQMERRVNETSRGENETLYDSITNWQTVAYHNRQKHEENRYATSIWKAIRSQRALYDFYQYISMAESFIMEIGQVTAAALVAKRIANGTDGFSSFVFVVSYWDTISSPMSMMAWNIRAATTHVIDAEWLYQLMQTKPSVEDRKGAGDIRIQGGKVEFKNVSFSYDPARPILQDVSFTAQPGQRVALVGETGGGKSTTLKLLYRFYDVTAGSISIDGQDIRDVTLSSLRDVLGAVPQDPSVFDQTLMENMLYARPGASEADAIEACKAARIHEQIMKFPDGYRTRLGERGVRLSGGELQRLAIARVILRQPRIVVLDEATSAVDSETESLIQQAIGALSSGRTVFMIAHRLSTVVNADLILVVDQGRVMESGSHGELLALGGKYARLWTMQTLAG</sequence>
<dbReference type="InterPro" id="IPR011527">
    <property type="entry name" value="ABC1_TM_dom"/>
</dbReference>
<keyword evidence="3 10" id="KW-0812">Transmembrane</keyword>
<dbReference type="OrthoDB" id="6500128at2759"/>
<dbReference type="Pfam" id="PF00005">
    <property type="entry name" value="ABC_tran"/>
    <property type="match status" value="1"/>
</dbReference>
<feature type="transmembrane region" description="Helical" evidence="10">
    <location>
        <begin position="118"/>
        <end position="141"/>
    </location>
</feature>
<dbReference type="GO" id="GO:0016020">
    <property type="term" value="C:membrane"/>
    <property type="evidence" value="ECO:0007669"/>
    <property type="project" value="UniProtKB-SubCell"/>
</dbReference>
<dbReference type="Gene3D" id="3.40.50.300">
    <property type="entry name" value="P-loop containing nucleotide triphosphate hydrolases"/>
    <property type="match status" value="1"/>
</dbReference>
<evidence type="ECO:0000256" key="10">
    <source>
        <dbReference type="SAM" id="Phobius"/>
    </source>
</evidence>
<organism evidence="13 14">
    <name type="scientific">Claviceps africana</name>
    <dbReference type="NCBI Taxonomy" id="83212"/>
    <lineage>
        <taxon>Eukaryota</taxon>
        <taxon>Fungi</taxon>
        <taxon>Dikarya</taxon>
        <taxon>Ascomycota</taxon>
        <taxon>Pezizomycotina</taxon>
        <taxon>Sordariomycetes</taxon>
        <taxon>Hypocreomycetidae</taxon>
        <taxon>Hypocreales</taxon>
        <taxon>Clavicipitaceae</taxon>
        <taxon>Claviceps</taxon>
    </lineage>
</organism>
<protein>
    <recommendedName>
        <fullName evidence="15">Heavy metal tolerance protein</fullName>
    </recommendedName>
</protein>
<dbReference type="InterPro" id="IPR036640">
    <property type="entry name" value="ABC1_TM_sf"/>
</dbReference>
<dbReference type="InterPro" id="IPR039421">
    <property type="entry name" value="Type_1_exporter"/>
</dbReference>
<dbReference type="InterPro" id="IPR003593">
    <property type="entry name" value="AAA+_ATPase"/>
</dbReference>
<dbReference type="PROSITE" id="PS50893">
    <property type="entry name" value="ABC_TRANSPORTER_2"/>
    <property type="match status" value="1"/>
</dbReference>
<dbReference type="SMART" id="SM00382">
    <property type="entry name" value="AAA"/>
    <property type="match status" value="1"/>
</dbReference>
<dbReference type="InterPro" id="IPR027417">
    <property type="entry name" value="P-loop_NTPase"/>
</dbReference>
<evidence type="ECO:0000256" key="2">
    <source>
        <dbReference type="ARBA" id="ARBA00022448"/>
    </source>
</evidence>
<dbReference type="EMBL" id="SRPY01000253">
    <property type="protein sequence ID" value="KAG5926601.1"/>
    <property type="molecule type" value="Genomic_DNA"/>
</dbReference>
<dbReference type="GO" id="GO:0016887">
    <property type="term" value="F:ATP hydrolysis activity"/>
    <property type="evidence" value="ECO:0007669"/>
    <property type="project" value="InterPro"/>
</dbReference>
<comment type="caution">
    <text evidence="13">The sequence shown here is derived from an EMBL/GenBank/DDBJ whole genome shotgun (WGS) entry which is preliminary data.</text>
</comment>
<evidence type="ECO:0000256" key="7">
    <source>
        <dbReference type="ARBA" id="ARBA00023136"/>
    </source>
</evidence>
<reference evidence="13" key="1">
    <citation type="journal article" date="2020" name="bioRxiv">
        <title>Whole genome comparisons of ergot fungi reveals the divergence and evolution of species within the genus Claviceps are the result of varying mechanisms driving genome evolution and host range expansion.</title>
        <authorList>
            <person name="Wyka S.A."/>
            <person name="Mondo S.J."/>
            <person name="Liu M."/>
            <person name="Dettman J."/>
            <person name="Nalam V."/>
            <person name="Broders K.D."/>
        </authorList>
    </citation>
    <scope>NUCLEOTIDE SEQUENCE</scope>
    <source>
        <strain evidence="13">CCC 489</strain>
    </source>
</reference>
<evidence type="ECO:0000313" key="14">
    <source>
        <dbReference type="Proteomes" id="UP000811619"/>
    </source>
</evidence>
<feature type="transmembrane region" description="Helical" evidence="10">
    <location>
        <begin position="94"/>
        <end position="111"/>
    </location>
</feature>
<dbReference type="Pfam" id="PF00664">
    <property type="entry name" value="ABC_membrane"/>
    <property type="match status" value="1"/>
</dbReference>
<dbReference type="Proteomes" id="UP000811619">
    <property type="component" value="Unassembled WGS sequence"/>
</dbReference>
<feature type="region of interest" description="Disordered" evidence="9">
    <location>
        <begin position="196"/>
        <end position="263"/>
    </location>
</feature>
<evidence type="ECO:0000256" key="3">
    <source>
        <dbReference type="ARBA" id="ARBA00022692"/>
    </source>
</evidence>
<keyword evidence="7 10" id="KW-0472">Membrane</keyword>
<feature type="transmembrane region" description="Helical" evidence="10">
    <location>
        <begin position="440"/>
        <end position="458"/>
    </location>
</feature>
<evidence type="ECO:0000256" key="4">
    <source>
        <dbReference type="ARBA" id="ARBA00022741"/>
    </source>
</evidence>
<name>A0A8K0JA08_9HYPO</name>
<evidence type="ECO:0000259" key="11">
    <source>
        <dbReference type="PROSITE" id="PS50893"/>
    </source>
</evidence>